<keyword evidence="1" id="KW-0812">Transmembrane</keyword>
<gene>
    <name evidence="2" type="ORF">A3F29_04000</name>
</gene>
<comment type="caution">
    <text evidence="2">The sequence shown here is derived from an EMBL/GenBank/DDBJ whole genome shotgun (WGS) entry which is preliminary data.</text>
</comment>
<evidence type="ECO:0000313" key="3">
    <source>
        <dbReference type="Proteomes" id="UP000177199"/>
    </source>
</evidence>
<dbReference type="PANTHER" id="PTHR44395:SF1">
    <property type="entry name" value="PROTEIN O-MANNOSYL-TRANSFERASE TMTC3"/>
    <property type="match status" value="1"/>
</dbReference>
<dbReference type="AlphaFoldDB" id="A0A1F7HG86"/>
<proteinExistence type="predicted"/>
<dbReference type="PANTHER" id="PTHR44395">
    <property type="match status" value="1"/>
</dbReference>
<reference evidence="2 3" key="1">
    <citation type="journal article" date="2016" name="Nat. Commun.">
        <title>Thousands of microbial genomes shed light on interconnected biogeochemical processes in an aquifer system.</title>
        <authorList>
            <person name="Anantharaman K."/>
            <person name="Brown C.T."/>
            <person name="Hug L.A."/>
            <person name="Sharon I."/>
            <person name="Castelle C.J."/>
            <person name="Probst A.J."/>
            <person name="Thomas B.C."/>
            <person name="Singh A."/>
            <person name="Wilkins M.J."/>
            <person name="Karaoz U."/>
            <person name="Brodie E.L."/>
            <person name="Williams K.H."/>
            <person name="Hubbard S.S."/>
            <person name="Banfield J.F."/>
        </authorList>
    </citation>
    <scope>NUCLEOTIDE SEQUENCE [LARGE SCALE GENOMIC DNA]</scope>
</reference>
<protein>
    <recommendedName>
        <fullName evidence="4">Glycosyltransferase RgtA/B/C/D-like domain-containing protein</fullName>
    </recommendedName>
</protein>
<evidence type="ECO:0000256" key="1">
    <source>
        <dbReference type="SAM" id="Phobius"/>
    </source>
</evidence>
<organism evidence="2 3">
    <name type="scientific">Candidatus Roizmanbacteria bacterium RIFCSPHIGHO2_12_FULL_33_9</name>
    <dbReference type="NCBI Taxonomy" id="1802045"/>
    <lineage>
        <taxon>Bacteria</taxon>
        <taxon>Candidatus Roizmaniibacteriota</taxon>
    </lineage>
</organism>
<dbReference type="EMBL" id="MFZV01000048">
    <property type="protein sequence ID" value="OGK30247.1"/>
    <property type="molecule type" value="Genomic_DNA"/>
</dbReference>
<feature type="transmembrane region" description="Helical" evidence="1">
    <location>
        <begin position="103"/>
        <end position="120"/>
    </location>
</feature>
<name>A0A1F7HG86_9BACT</name>
<feature type="transmembrane region" description="Helical" evidence="1">
    <location>
        <begin position="75"/>
        <end position="96"/>
    </location>
</feature>
<accession>A0A1F7HG86</accession>
<evidence type="ECO:0000313" key="2">
    <source>
        <dbReference type="EMBL" id="OGK30247.1"/>
    </source>
</evidence>
<evidence type="ECO:0008006" key="4">
    <source>
        <dbReference type="Google" id="ProtNLM"/>
    </source>
</evidence>
<keyword evidence="1" id="KW-1133">Transmembrane helix</keyword>
<keyword evidence="1" id="KW-0472">Membrane</keyword>
<sequence length="126" mass="14269">MKNKKNYLFLGLLVILVLLSYLPSLFSGFVSDDINAILESESLLKHASYIIANPKFIVRSALFYFAYQLGGPNPAFFRSINIIFHIGVVILVYLIIPHFSKKKYLAFFVAALTAVHPLMIESVTWI</sequence>
<dbReference type="Proteomes" id="UP000177199">
    <property type="component" value="Unassembled WGS sequence"/>
</dbReference>